<organism evidence="1 2">
    <name type="scientific">Steinernema glaseri</name>
    <dbReference type="NCBI Taxonomy" id="37863"/>
    <lineage>
        <taxon>Eukaryota</taxon>
        <taxon>Metazoa</taxon>
        <taxon>Ecdysozoa</taxon>
        <taxon>Nematoda</taxon>
        <taxon>Chromadorea</taxon>
        <taxon>Rhabditida</taxon>
        <taxon>Tylenchina</taxon>
        <taxon>Panagrolaimomorpha</taxon>
        <taxon>Strongyloidoidea</taxon>
        <taxon>Steinernematidae</taxon>
        <taxon>Steinernema</taxon>
    </lineage>
</organism>
<protein>
    <submittedName>
        <fullName evidence="2">Uncharacterized protein</fullName>
    </submittedName>
</protein>
<sequence>MLTALIISSTLDATLDWLIHKTRLRHKIKPLPTKHSRQRTAYPERGINKAQTSIGCRMVIWKARTPSKNDDEKGEFMPCQCKLIGSAPDKLRMFYVDLARNPCDLRMKESALLKCA</sequence>
<evidence type="ECO:0000313" key="1">
    <source>
        <dbReference type="Proteomes" id="UP000095287"/>
    </source>
</evidence>
<dbReference type="AlphaFoldDB" id="A0A1I8AKR5"/>
<evidence type="ECO:0000313" key="2">
    <source>
        <dbReference type="WBParaSite" id="L893_g679.t1"/>
    </source>
</evidence>
<proteinExistence type="predicted"/>
<dbReference type="Proteomes" id="UP000095287">
    <property type="component" value="Unplaced"/>
</dbReference>
<keyword evidence="1" id="KW-1185">Reference proteome</keyword>
<dbReference type="WBParaSite" id="L893_g679.t1">
    <property type="protein sequence ID" value="L893_g679.t1"/>
    <property type="gene ID" value="L893_g679"/>
</dbReference>
<reference evidence="2" key="1">
    <citation type="submission" date="2016-11" db="UniProtKB">
        <authorList>
            <consortium name="WormBaseParasite"/>
        </authorList>
    </citation>
    <scope>IDENTIFICATION</scope>
</reference>
<accession>A0A1I8AKR5</accession>
<name>A0A1I8AKR5_9BILA</name>